<gene>
    <name evidence="4" type="ORF">FOY51_26195</name>
</gene>
<dbReference type="InterPro" id="IPR036291">
    <property type="entry name" value="NAD(P)-bd_dom_sf"/>
</dbReference>
<dbReference type="PANTHER" id="PTHR44196">
    <property type="entry name" value="DEHYDROGENASE/REDUCTASE SDR FAMILY MEMBER 7B"/>
    <property type="match status" value="1"/>
</dbReference>
<dbReference type="RefSeq" id="WP_149433212.1">
    <property type="nucleotide sequence ID" value="NZ_VLNY01000027.1"/>
</dbReference>
<evidence type="ECO:0000256" key="1">
    <source>
        <dbReference type="ARBA" id="ARBA00006484"/>
    </source>
</evidence>
<comment type="caution">
    <text evidence="4">The sequence shown here is derived from an EMBL/GenBank/DDBJ whole genome shotgun (WGS) entry which is preliminary data.</text>
</comment>
<keyword evidence="5" id="KW-1185">Reference proteome</keyword>
<reference evidence="4 5" key="1">
    <citation type="submission" date="2019-07" db="EMBL/GenBank/DDBJ databases">
        <title>Rhodococcus cavernicolus sp. nov., isolated from a cave.</title>
        <authorList>
            <person name="Lee S.D."/>
        </authorList>
    </citation>
    <scope>NUCLEOTIDE SEQUENCE [LARGE SCALE GENOMIC DNA]</scope>
    <source>
        <strain evidence="4 5">C1-24</strain>
    </source>
</reference>
<keyword evidence="2" id="KW-0560">Oxidoreductase</keyword>
<evidence type="ECO:0000313" key="5">
    <source>
        <dbReference type="Proteomes" id="UP000322244"/>
    </source>
</evidence>
<dbReference type="PRINTS" id="PR00081">
    <property type="entry name" value="GDHRDH"/>
</dbReference>
<dbReference type="EMBL" id="VLNY01000027">
    <property type="protein sequence ID" value="KAA0016504.1"/>
    <property type="molecule type" value="Genomic_DNA"/>
</dbReference>
<dbReference type="InterPro" id="IPR002347">
    <property type="entry name" value="SDR_fam"/>
</dbReference>
<dbReference type="PRINTS" id="PR00080">
    <property type="entry name" value="SDRFAMILY"/>
</dbReference>
<dbReference type="GO" id="GO:0016491">
    <property type="term" value="F:oxidoreductase activity"/>
    <property type="evidence" value="ECO:0007669"/>
    <property type="project" value="UniProtKB-KW"/>
</dbReference>
<evidence type="ECO:0000256" key="3">
    <source>
        <dbReference type="RuleBase" id="RU000363"/>
    </source>
</evidence>
<dbReference type="AlphaFoldDB" id="A0A5A7S566"/>
<sequence>MALELDGTRILLTGASSGIGRALAIQLAAQGATLAVSARRVELLDSLADRITADGHLRPHVLVADLAKPGAAQYLGERALAAFGGSVDILINNAGTSLTGAQTKVSDTAAARSVFETNLWSPLALTAAVVPSMRAAGHGTIANVTSTVQAVPIPLLGYYAASKSALAKATQSLRLELADTPIRVLEVVPGSTETALRDIDDLPWKTSPPRTLPPIAPESMAAAIVKALERGDTRLVHPAYSRIPLELPVFGRLVARFAGSKVNTLDAIR</sequence>
<dbReference type="Proteomes" id="UP000322244">
    <property type="component" value="Unassembled WGS sequence"/>
</dbReference>
<dbReference type="PANTHER" id="PTHR44196:SF1">
    <property type="entry name" value="DEHYDROGENASE_REDUCTASE SDR FAMILY MEMBER 7B"/>
    <property type="match status" value="1"/>
</dbReference>
<evidence type="ECO:0000313" key="4">
    <source>
        <dbReference type="EMBL" id="KAA0016504.1"/>
    </source>
</evidence>
<dbReference type="OrthoDB" id="4519349at2"/>
<protein>
    <submittedName>
        <fullName evidence="4">SDR family NAD(P)-dependent oxidoreductase</fullName>
    </submittedName>
</protein>
<dbReference type="SUPFAM" id="SSF51735">
    <property type="entry name" value="NAD(P)-binding Rossmann-fold domains"/>
    <property type="match status" value="1"/>
</dbReference>
<dbReference type="GO" id="GO:0016020">
    <property type="term" value="C:membrane"/>
    <property type="evidence" value="ECO:0007669"/>
    <property type="project" value="TreeGrafter"/>
</dbReference>
<proteinExistence type="inferred from homology"/>
<dbReference type="Gene3D" id="3.40.50.720">
    <property type="entry name" value="NAD(P)-binding Rossmann-like Domain"/>
    <property type="match status" value="1"/>
</dbReference>
<name>A0A5A7S566_9NOCA</name>
<comment type="similarity">
    <text evidence="1 3">Belongs to the short-chain dehydrogenases/reductases (SDR) family.</text>
</comment>
<dbReference type="Pfam" id="PF00106">
    <property type="entry name" value="adh_short"/>
    <property type="match status" value="1"/>
</dbReference>
<organism evidence="4 5">
    <name type="scientific">Antrihabitans cavernicola</name>
    <dbReference type="NCBI Taxonomy" id="2495913"/>
    <lineage>
        <taxon>Bacteria</taxon>
        <taxon>Bacillati</taxon>
        <taxon>Actinomycetota</taxon>
        <taxon>Actinomycetes</taxon>
        <taxon>Mycobacteriales</taxon>
        <taxon>Nocardiaceae</taxon>
        <taxon>Antrihabitans</taxon>
    </lineage>
</organism>
<evidence type="ECO:0000256" key="2">
    <source>
        <dbReference type="ARBA" id="ARBA00023002"/>
    </source>
</evidence>
<accession>A0A5A7S566</accession>